<comment type="caution">
    <text evidence="2">The sequence shown here is derived from an EMBL/GenBank/DDBJ whole genome shotgun (WGS) entry which is preliminary data.</text>
</comment>
<feature type="region of interest" description="Disordered" evidence="1">
    <location>
        <begin position="177"/>
        <end position="196"/>
    </location>
</feature>
<name>A0ABV1V6R9_9ACTN</name>
<evidence type="ECO:0000313" key="3">
    <source>
        <dbReference type="Proteomes" id="UP001445472"/>
    </source>
</evidence>
<dbReference type="Proteomes" id="UP001445472">
    <property type="component" value="Unassembled WGS sequence"/>
</dbReference>
<feature type="compositionally biased region" description="Basic and acidic residues" evidence="1">
    <location>
        <begin position="185"/>
        <end position="196"/>
    </location>
</feature>
<sequence length="196" mass="21984">MTGDTKSEATLLDHHMPKWHFREHHWVAVLAPREEVLRAARELTWRQAPVARFLLGFTRNRLRPGDRVLDDFAKGGDTVLALGDDEFLYGGIGSQAGPVTPDRPMHEVFLDYAEPGCTKVGFHMRYSDGILATETRILATDEKTRRSFGRYWALIRIPSGIIRISLLAAVKRQVDGGRKRSAGRSADRPADSHGQP</sequence>
<evidence type="ECO:0000256" key="1">
    <source>
        <dbReference type="SAM" id="MobiDB-lite"/>
    </source>
</evidence>
<organism evidence="2 3">
    <name type="scientific">Streptomyces xantholiticus</name>
    <dbReference type="NCBI Taxonomy" id="68285"/>
    <lineage>
        <taxon>Bacteria</taxon>
        <taxon>Bacillati</taxon>
        <taxon>Actinomycetota</taxon>
        <taxon>Actinomycetes</taxon>
        <taxon>Kitasatosporales</taxon>
        <taxon>Streptomycetaceae</taxon>
        <taxon>Streptomyces</taxon>
    </lineage>
</organism>
<proteinExistence type="predicted"/>
<protein>
    <recommendedName>
        <fullName evidence="4">DUF2867 domain-containing protein</fullName>
    </recommendedName>
</protein>
<evidence type="ECO:0000313" key="2">
    <source>
        <dbReference type="EMBL" id="MER6618217.1"/>
    </source>
</evidence>
<keyword evidence="3" id="KW-1185">Reference proteome</keyword>
<reference evidence="2 3" key="1">
    <citation type="submission" date="2024-06" db="EMBL/GenBank/DDBJ databases">
        <title>The Natural Products Discovery Center: Release of the First 8490 Sequenced Strains for Exploring Actinobacteria Biosynthetic Diversity.</title>
        <authorList>
            <person name="Kalkreuter E."/>
            <person name="Kautsar S.A."/>
            <person name="Yang D."/>
            <person name="Bader C.D."/>
            <person name="Teijaro C.N."/>
            <person name="Fluegel L."/>
            <person name="Davis C.M."/>
            <person name="Simpson J.R."/>
            <person name="Lauterbach L."/>
            <person name="Steele A.D."/>
            <person name="Gui C."/>
            <person name="Meng S."/>
            <person name="Li G."/>
            <person name="Viehrig K."/>
            <person name="Ye F."/>
            <person name="Su P."/>
            <person name="Kiefer A.F."/>
            <person name="Nichols A."/>
            <person name="Cepeda A.J."/>
            <person name="Yan W."/>
            <person name="Fan B."/>
            <person name="Jiang Y."/>
            <person name="Adhikari A."/>
            <person name="Zheng C.-J."/>
            <person name="Schuster L."/>
            <person name="Cowan T.M."/>
            <person name="Smanski M.J."/>
            <person name="Chevrette M.G."/>
            <person name="De Carvalho L.P.S."/>
            <person name="Shen B."/>
        </authorList>
    </citation>
    <scope>NUCLEOTIDE SEQUENCE [LARGE SCALE GENOMIC DNA]</scope>
    <source>
        <strain evidence="2 3">NPDC000837</strain>
    </source>
</reference>
<evidence type="ECO:0008006" key="4">
    <source>
        <dbReference type="Google" id="ProtNLM"/>
    </source>
</evidence>
<gene>
    <name evidence="2" type="ORF">ABT276_33940</name>
</gene>
<dbReference type="RefSeq" id="WP_351979128.1">
    <property type="nucleotide sequence ID" value="NZ_JBEPBX010000054.1"/>
</dbReference>
<accession>A0ABV1V6R9</accession>
<dbReference type="EMBL" id="JBEPBX010000054">
    <property type="protein sequence ID" value="MER6618217.1"/>
    <property type="molecule type" value="Genomic_DNA"/>
</dbReference>